<gene>
    <name evidence="8" type="primary">BGLU12</name>
    <name evidence="8" type="ORF">AXF42_Ash008423</name>
</gene>
<name>A0A2I0AXW0_9ASPA</name>
<dbReference type="EMBL" id="KZ451939">
    <property type="protein sequence ID" value="PKA60364.1"/>
    <property type="molecule type" value="Genomic_DNA"/>
</dbReference>
<dbReference type="Proteomes" id="UP000236161">
    <property type="component" value="Unassembled WGS sequence"/>
</dbReference>
<dbReference type="PANTHER" id="PTHR10353">
    <property type="entry name" value="GLYCOSYL HYDROLASE"/>
    <property type="match status" value="1"/>
</dbReference>
<feature type="compositionally biased region" description="Basic and acidic residues" evidence="7">
    <location>
        <begin position="25"/>
        <end position="36"/>
    </location>
</feature>
<dbReference type="PROSITE" id="PS00653">
    <property type="entry name" value="GLYCOSYL_HYDROL_F1_2"/>
    <property type="match status" value="1"/>
</dbReference>
<protein>
    <submittedName>
        <fullName evidence="8">Beta-glucosidase 12</fullName>
        <ecNumber evidence="8">3.2.1.21</ecNumber>
    </submittedName>
</protein>
<evidence type="ECO:0000256" key="5">
    <source>
        <dbReference type="RuleBase" id="RU003690"/>
    </source>
</evidence>
<dbReference type="InterPro" id="IPR017853">
    <property type="entry name" value="GH"/>
</dbReference>
<dbReference type="AlphaFoldDB" id="A0A2I0AXW0"/>
<evidence type="ECO:0000256" key="3">
    <source>
        <dbReference type="ARBA" id="ARBA00023295"/>
    </source>
</evidence>
<reference evidence="8 9" key="1">
    <citation type="journal article" date="2017" name="Nature">
        <title>The Apostasia genome and the evolution of orchids.</title>
        <authorList>
            <person name="Zhang G.Q."/>
            <person name="Liu K.W."/>
            <person name="Li Z."/>
            <person name="Lohaus R."/>
            <person name="Hsiao Y.Y."/>
            <person name="Niu S.C."/>
            <person name="Wang J.Y."/>
            <person name="Lin Y.C."/>
            <person name="Xu Q."/>
            <person name="Chen L.J."/>
            <person name="Yoshida K."/>
            <person name="Fujiwara S."/>
            <person name="Wang Z.W."/>
            <person name="Zhang Y.Q."/>
            <person name="Mitsuda N."/>
            <person name="Wang M."/>
            <person name="Liu G.H."/>
            <person name="Pecoraro L."/>
            <person name="Huang H.X."/>
            <person name="Xiao X.J."/>
            <person name="Lin M."/>
            <person name="Wu X.Y."/>
            <person name="Wu W.L."/>
            <person name="Chen Y.Y."/>
            <person name="Chang S.B."/>
            <person name="Sakamoto S."/>
            <person name="Ohme-Takagi M."/>
            <person name="Yagi M."/>
            <person name="Zeng S.J."/>
            <person name="Shen C.Y."/>
            <person name="Yeh C.M."/>
            <person name="Luo Y.B."/>
            <person name="Tsai W.C."/>
            <person name="Van de Peer Y."/>
            <person name="Liu Z.J."/>
        </authorList>
    </citation>
    <scope>NUCLEOTIDE SEQUENCE [LARGE SCALE GENOMIC DNA]</scope>
    <source>
        <strain evidence="9">cv. Shenzhen</strain>
        <tissue evidence="8">Stem</tissue>
    </source>
</reference>
<dbReference type="InterPro" id="IPR033132">
    <property type="entry name" value="GH_1_N_CS"/>
</dbReference>
<dbReference type="PRINTS" id="PR00131">
    <property type="entry name" value="GLHYDRLASE1"/>
</dbReference>
<evidence type="ECO:0000313" key="8">
    <source>
        <dbReference type="EMBL" id="PKA60364.1"/>
    </source>
</evidence>
<evidence type="ECO:0000256" key="7">
    <source>
        <dbReference type="SAM" id="MobiDB-lite"/>
    </source>
</evidence>
<evidence type="ECO:0000256" key="2">
    <source>
        <dbReference type="ARBA" id="ARBA00022801"/>
    </source>
</evidence>
<dbReference type="InterPro" id="IPR001360">
    <property type="entry name" value="Glyco_hydro_1"/>
</dbReference>
<keyword evidence="3 6" id="KW-0326">Glycosidase</keyword>
<feature type="region of interest" description="Disordered" evidence="7">
    <location>
        <begin position="22"/>
        <end position="54"/>
    </location>
</feature>
<dbReference type="PANTHER" id="PTHR10353:SF137">
    <property type="entry name" value="MYROSINASE 3-RELATED"/>
    <property type="match status" value="1"/>
</dbReference>
<dbReference type="OrthoDB" id="65569at2759"/>
<evidence type="ECO:0000313" key="9">
    <source>
        <dbReference type="Proteomes" id="UP000236161"/>
    </source>
</evidence>
<keyword evidence="9" id="KW-1185">Reference proteome</keyword>
<organism evidence="8 9">
    <name type="scientific">Apostasia shenzhenica</name>
    <dbReference type="NCBI Taxonomy" id="1088818"/>
    <lineage>
        <taxon>Eukaryota</taxon>
        <taxon>Viridiplantae</taxon>
        <taxon>Streptophyta</taxon>
        <taxon>Embryophyta</taxon>
        <taxon>Tracheophyta</taxon>
        <taxon>Spermatophyta</taxon>
        <taxon>Magnoliopsida</taxon>
        <taxon>Liliopsida</taxon>
        <taxon>Asparagales</taxon>
        <taxon>Orchidaceae</taxon>
        <taxon>Apostasioideae</taxon>
        <taxon>Apostasia</taxon>
    </lineage>
</organism>
<dbReference type="PROSITE" id="PS00572">
    <property type="entry name" value="GLYCOSYL_HYDROL_F1_1"/>
    <property type="match status" value="1"/>
</dbReference>
<dbReference type="GO" id="GO:0005975">
    <property type="term" value="P:carbohydrate metabolic process"/>
    <property type="evidence" value="ECO:0007669"/>
    <property type="project" value="InterPro"/>
</dbReference>
<dbReference type="InterPro" id="IPR018120">
    <property type="entry name" value="Glyco_hydro_1_AS"/>
</dbReference>
<dbReference type="Gene3D" id="3.20.20.80">
    <property type="entry name" value="Glycosidases"/>
    <property type="match status" value="2"/>
</dbReference>
<dbReference type="GO" id="GO:0008422">
    <property type="term" value="F:beta-glucosidase activity"/>
    <property type="evidence" value="ECO:0007669"/>
    <property type="project" value="UniProtKB-EC"/>
</dbReference>
<accession>A0A2I0AXW0</accession>
<dbReference type="STRING" id="1088818.A0A2I0AXW0"/>
<dbReference type="Pfam" id="PF00232">
    <property type="entry name" value="Glyco_hydro_1"/>
    <property type="match status" value="2"/>
</dbReference>
<proteinExistence type="inferred from homology"/>
<evidence type="ECO:0000256" key="6">
    <source>
        <dbReference type="RuleBase" id="RU004468"/>
    </source>
</evidence>
<dbReference type="SUPFAM" id="SSF51445">
    <property type="entry name" value="(Trans)glycosidases"/>
    <property type="match status" value="1"/>
</dbReference>
<evidence type="ECO:0000256" key="1">
    <source>
        <dbReference type="ARBA" id="ARBA00010838"/>
    </source>
</evidence>
<evidence type="ECO:0000256" key="4">
    <source>
        <dbReference type="PROSITE-ProRule" id="PRU10055"/>
    </source>
</evidence>
<keyword evidence="2 6" id="KW-0378">Hydrolase</keyword>
<dbReference type="EC" id="3.2.1.21" evidence="8"/>
<feature type="active site" description="Nucleophile" evidence="4">
    <location>
        <position position="390"/>
    </location>
</feature>
<comment type="similarity">
    <text evidence="1 5">Belongs to the glycosyl hydrolase 1 family.</text>
</comment>
<sequence length="431" mass="48125">MIKLLESLLMWKILGPMKAVAPENRVNEESSAEKSVPRSQAKAAARNPSPSSSMALQNSSAIVFLFLILLLFRQLEAAPAAGVMPEGQDHFHRSSFPVDFHFGASTSAYQVEGAYNEDGRGPSIWDTFTHEHPGRHKTLEGYGHGFLQILHLLVKNPSKDDFRDYADLLFKFFGDRVKHWITLNEPFIYTVAGYDLGAFPPARCSPWQLGKCEAGDSATEPYLAAHNLLLAHSAAATQKGKIGITLVSPWLIPYHNTKVDEDAVSRSLDFQFGWFMDPIYEGDYPFIMRALVGNRLPRFSAEEVKMVKGSVDFVGLNYYTTSYAQSISLLTELNASYSTDSRVIVTGLRNGVPIGPASAVSTFYSYPSGLRDILLYIKMKYDDPLIYITENGLAEANNASLPLREALKDPKRIKFHFQHLLYIHKAIKYAS</sequence>